<dbReference type="AlphaFoldDB" id="A0A7W4PLP5"/>
<feature type="compositionally biased region" description="Low complexity" evidence="1">
    <location>
        <begin position="43"/>
        <end position="55"/>
    </location>
</feature>
<gene>
    <name evidence="2" type="ORF">HLH28_10990</name>
</gene>
<evidence type="ECO:0000313" key="2">
    <source>
        <dbReference type="EMBL" id="MBB2202088.1"/>
    </source>
</evidence>
<sequence length="61" mass="6440">MSSKGHTHKHTPGRHKPPHYGAAHYAKVPGRAGNERMLDLHEPPAAAAAAPTAKARAAKTK</sequence>
<feature type="compositionally biased region" description="Basic residues" evidence="1">
    <location>
        <begin position="1"/>
        <end position="18"/>
    </location>
</feature>
<reference evidence="2 3" key="1">
    <citation type="submission" date="2020-04" db="EMBL/GenBank/DDBJ databases">
        <title>Description of novel Gluconacetobacter.</title>
        <authorList>
            <person name="Sombolestani A."/>
        </authorList>
    </citation>
    <scope>NUCLEOTIDE SEQUENCE [LARGE SCALE GENOMIC DNA]</scope>
    <source>
        <strain evidence="2 3">LMG 27802</strain>
    </source>
</reference>
<evidence type="ECO:0000313" key="3">
    <source>
        <dbReference type="Proteomes" id="UP000578030"/>
    </source>
</evidence>
<dbReference type="RefSeq" id="WP_182958924.1">
    <property type="nucleotide sequence ID" value="NZ_JABEQM010000008.1"/>
</dbReference>
<feature type="compositionally biased region" description="Basic and acidic residues" evidence="1">
    <location>
        <begin position="33"/>
        <end position="42"/>
    </location>
</feature>
<evidence type="ECO:0000256" key="1">
    <source>
        <dbReference type="SAM" id="MobiDB-lite"/>
    </source>
</evidence>
<organism evidence="2 3">
    <name type="scientific">Gluconacetobacter tumulisoli</name>
    <dbReference type="NCBI Taxonomy" id="1286189"/>
    <lineage>
        <taxon>Bacteria</taxon>
        <taxon>Pseudomonadati</taxon>
        <taxon>Pseudomonadota</taxon>
        <taxon>Alphaproteobacteria</taxon>
        <taxon>Acetobacterales</taxon>
        <taxon>Acetobacteraceae</taxon>
        <taxon>Gluconacetobacter</taxon>
    </lineage>
</organism>
<name>A0A7W4PLP5_9PROT</name>
<accession>A0A7W4PLP5</accession>
<dbReference type="Proteomes" id="UP000578030">
    <property type="component" value="Unassembled WGS sequence"/>
</dbReference>
<protein>
    <submittedName>
        <fullName evidence="2">Uncharacterized protein</fullName>
    </submittedName>
</protein>
<proteinExistence type="predicted"/>
<keyword evidence="3" id="KW-1185">Reference proteome</keyword>
<feature type="region of interest" description="Disordered" evidence="1">
    <location>
        <begin position="1"/>
        <end position="61"/>
    </location>
</feature>
<dbReference type="EMBL" id="JABEQM010000008">
    <property type="protein sequence ID" value="MBB2202088.1"/>
    <property type="molecule type" value="Genomic_DNA"/>
</dbReference>
<comment type="caution">
    <text evidence="2">The sequence shown here is derived from an EMBL/GenBank/DDBJ whole genome shotgun (WGS) entry which is preliminary data.</text>
</comment>